<sequence>MNMVGRKPMKRDDPNPIRIPARSAVLLFFMPSEKADRQKRASFIALADSLQHTLGDTVRILKIDELSHPEVVQSFGITQTPAFVLVRQGLEIWRQIGLASDKGMVSTVAKHLMMD</sequence>
<dbReference type="SUPFAM" id="SSF52833">
    <property type="entry name" value="Thioredoxin-like"/>
    <property type="match status" value="1"/>
</dbReference>
<reference evidence="1 2" key="1">
    <citation type="journal article" date="2010" name="Stand. Genomic Sci.">
        <title>Complete genome sequence of Spirosoma linguale type strain (1).</title>
        <authorList>
            <person name="Lail K."/>
            <person name="Sikorski J."/>
            <person name="Saunders E."/>
            <person name="Lapidus A."/>
            <person name="Glavina Del Rio T."/>
            <person name="Copeland A."/>
            <person name="Tice H."/>
            <person name="Cheng J.-F."/>
            <person name="Lucas S."/>
            <person name="Nolan M."/>
            <person name="Bruce D."/>
            <person name="Goodwin L."/>
            <person name="Pitluck S."/>
            <person name="Ivanova N."/>
            <person name="Mavromatis K."/>
            <person name="Ovchinnikova G."/>
            <person name="Pati A."/>
            <person name="Chen A."/>
            <person name="Palaniappan K."/>
            <person name="Land M."/>
            <person name="Hauser L."/>
            <person name="Chang Y.-J."/>
            <person name="Jeffries C.D."/>
            <person name="Chain P."/>
            <person name="Brettin T."/>
            <person name="Detter J.C."/>
            <person name="Schuetze A."/>
            <person name="Rohde M."/>
            <person name="Tindall B.J."/>
            <person name="Goeker M."/>
            <person name="Bristow J."/>
            <person name="Eisen J.A."/>
            <person name="Markowitz V."/>
            <person name="Hugenholtz P."/>
            <person name="Kyrpides N.C."/>
            <person name="Klenk H.-P."/>
            <person name="Chen F."/>
        </authorList>
    </citation>
    <scope>NUCLEOTIDE SEQUENCE [LARGE SCALE GENOMIC DNA]</scope>
    <source>
        <strain evidence="2">ATCC 33905 / DSM 74 / LMG 10896 / Claus 1</strain>
    </source>
</reference>
<evidence type="ECO:0000313" key="2">
    <source>
        <dbReference type="Proteomes" id="UP000002028"/>
    </source>
</evidence>
<dbReference type="KEGG" id="sli:Slin_3555"/>
<dbReference type="STRING" id="504472.Slin_3555"/>
<dbReference type="eggNOG" id="COG0526">
    <property type="taxonomic scope" value="Bacteria"/>
</dbReference>
<dbReference type="EMBL" id="CP001769">
    <property type="protein sequence ID" value="ADB39562.1"/>
    <property type="molecule type" value="Genomic_DNA"/>
</dbReference>
<name>D2QQC9_SPILD</name>
<protein>
    <recommendedName>
        <fullName evidence="3">Thioredoxin</fullName>
    </recommendedName>
</protein>
<organism evidence="1 2">
    <name type="scientific">Spirosoma linguale (strain ATCC 33905 / DSM 74 / LMG 10896 / Claus 1)</name>
    <dbReference type="NCBI Taxonomy" id="504472"/>
    <lineage>
        <taxon>Bacteria</taxon>
        <taxon>Pseudomonadati</taxon>
        <taxon>Bacteroidota</taxon>
        <taxon>Cytophagia</taxon>
        <taxon>Cytophagales</taxon>
        <taxon>Cytophagaceae</taxon>
        <taxon>Spirosoma</taxon>
    </lineage>
</organism>
<gene>
    <name evidence="1" type="ordered locus">Slin_3555</name>
</gene>
<dbReference type="CDD" id="cd02947">
    <property type="entry name" value="TRX_family"/>
    <property type="match status" value="1"/>
</dbReference>
<dbReference type="Gene3D" id="3.40.30.10">
    <property type="entry name" value="Glutaredoxin"/>
    <property type="match status" value="1"/>
</dbReference>
<dbReference type="Proteomes" id="UP000002028">
    <property type="component" value="Chromosome"/>
</dbReference>
<dbReference type="InterPro" id="IPR036249">
    <property type="entry name" value="Thioredoxin-like_sf"/>
</dbReference>
<evidence type="ECO:0008006" key="3">
    <source>
        <dbReference type="Google" id="ProtNLM"/>
    </source>
</evidence>
<accession>D2QQC9</accession>
<dbReference type="AlphaFoldDB" id="D2QQC9"/>
<keyword evidence="2" id="KW-1185">Reference proteome</keyword>
<dbReference type="HOGENOM" id="CLU_169702_1_0_10"/>
<evidence type="ECO:0000313" key="1">
    <source>
        <dbReference type="EMBL" id="ADB39562.1"/>
    </source>
</evidence>
<proteinExistence type="predicted"/>